<dbReference type="AlphaFoldDB" id="A0A2W7QHE4"/>
<organism evidence="4 5">
    <name type="scientific">Algoriphagus chordae</name>
    <dbReference type="NCBI Taxonomy" id="237019"/>
    <lineage>
        <taxon>Bacteria</taxon>
        <taxon>Pseudomonadati</taxon>
        <taxon>Bacteroidota</taxon>
        <taxon>Cytophagia</taxon>
        <taxon>Cytophagales</taxon>
        <taxon>Cyclobacteriaceae</taxon>
        <taxon>Algoriphagus</taxon>
    </lineage>
</organism>
<dbReference type="PANTHER" id="PTHR12526:SF510">
    <property type="entry name" value="D-INOSITOL 3-PHOSPHATE GLYCOSYLTRANSFERASE"/>
    <property type="match status" value="1"/>
</dbReference>
<evidence type="ECO:0000256" key="2">
    <source>
        <dbReference type="ARBA" id="ARBA00022679"/>
    </source>
</evidence>
<dbReference type="GO" id="GO:0016757">
    <property type="term" value="F:glycosyltransferase activity"/>
    <property type="evidence" value="ECO:0007669"/>
    <property type="project" value="UniProtKB-KW"/>
</dbReference>
<gene>
    <name evidence="4" type="ORF">LV85_03863</name>
</gene>
<dbReference type="Proteomes" id="UP000248882">
    <property type="component" value="Unassembled WGS sequence"/>
</dbReference>
<dbReference type="InterPro" id="IPR001296">
    <property type="entry name" value="Glyco_trans_1"/>
</dbReference>
<comment type="caution">
    <text evidence="4">The sequence shown here is derived from an EMBL/GenBank/DDBJ whole genome shotgun (WGS) entry which is preliminary data.</text>
</comment>
<evidence type="ECO:0000313" key="5">
    <source>
        <dbReference type="Proteomes" id="UP000248882"/>
    </source>
</evidence>
<proteinExistence type="predicted"/>
<keyword evidence="1" id="KW-0328">Glycosyltransferase</keyword>
<evidence type="ECO:0000256" key="1">
    <source>
        <dbReference type="ARBA" id="ARBA00022676"/>
    </source>
</evidence>
<dbReference type="SUPFAM" id="SSF53756">
    <property type="entry name" value="UDP-Glycosyltransferase/glycogen phosphorylase"/>
    <property type="match status" value="1"/>
</dbReference>
<dbReference type="RefSeq" id="WP_111322517.1">
    <property type="nucleotide sequence ID" value="NZ_QKZT01000023.1"/>
</dbReference>
<name>A0A2W7QHE4_9BACT</name>
<sequence>MRILYLGNKLKSHGYNPTSIEVLGEKLKEIAEVIQVSEYRSPLLRFADMAKAIYTNRSTVNLVLIDTYSTRGFYLAFYCGFICRSLKLPYVPILHGGDLPKRLIRSKAKCDTFFNNAAFLVAPSGFMRKKFKQSGYTNVKLIPNQIDLNKFNFKERKAAAPRILWVRSFAAIYNPELAIDVIALLATKYPDAKLGMVGPEKNGLMGVCKAKAKKLRIEGNVEFVGKKTRKEWIELSQDYDIFLNTTNVDNTPLSVMEAMAMGMCVVTTNVGGIPYLFENEIEGVMVEPNDAEMISQGIIKIVDSPEYAHQLSCKAREKSKEWDWLFIKPIWQKHLKQFQ</sequence>
<reference evidence="4 5" key="1">
    <citation type="submission" date="2018-06" db="EMBL/GenBank/DDBJ databases">
        <title>Genomic Encyclopedia of Archaeal and Bacterial Type Strains, Phase II (KMG-II): from individual species to whole genera.</title>
        <authorList>
            <person name="Goeker M."/>
        </authorList>
    </citation>
    <scope>NUCLEOTIDE SEQUENCE [LARGE SCALE GENOMIC DNA]</scope>
    <source>
        <strain evidence="4 5">DSM 19830</strain>
    </source>
</reference>
<keyword evidence="5" id="KW-1185">Reference proteome</keyword>
<dbReference type="EMBL" id="QKZT01000023">
    <property type="protein sequence ID" value="PZX47673.1"/>
    <property type="molecule type" value="Genomic_DNA"/>
</dbReference>
<dbReference type="Pfam" id="PF00534">
    <property type="entry name" value="Glycos_transf_1"/>
    <property type="match status" value="1"/>
</dbReference>
<dbReference type="Gene3D" id="3.40.50.2000">
    <property type="entry name" value="Glycogen Phosphorylase B"/>
    <property type="match status" value="2"/>
</dbReference>
<protein>
    <submittedName>
        <fullName evidence="4">Glycosyltransferase involved in cell wall biosynthesis</fullName>
    </submittedName>
</protein>
<keyword evidence="2 4" id="KW-0808">Transferase</keyword>
<evidence type="ECO:0000313" key="4">
    <source>
        <dbReference type="EMBL" id="PZX47673.1"/>
    </source>
</evidence>
<accession>A0A2W7QHE4</accession>
<evidence type="ECO:0000259" key="3">
    <source>
        <dbReference type="Pfam" id="PF00534"/>
    </source>
</evidence>
<feature type="domain" description="Glycosyl transferase family 1" evidence="3">
    <location>
        <begin position="158"/>
        <end position="317"/>
    </location>
</feature>
<dbReference type="PANTHER" id="PTHR12526">
    <property type="entry name" value="GLYCOSYLTRANSFERASE"/>
    <property type="match status" value="1"/>
</dbReference>
<dbReference type="CDD" id="cd03801">
    <property type="entry name" value="GT4_PimA-like"/>
    <property type="match status" value="1"/>
</dbReference>
<dbReference type="OrthoDB" id="1522162at2"/>